<name>A0A4P9XNL9_9FUNG</name>
<sequence length="250" mass="27088">MPVSVKIVSATDDAPGATVHQLLLPPLHPGEDCEKSVPLDLAWLRPPLSVRVTLEQTYSSGDAVALDLATCTLNLLAFTSLVPYAVPDDMHLLFDDETSEIALAYNALVCTGNRSTSTLCRTAGHDAEMESEDTTTQDAYVLLPLDALASRLGRYTLVTDGQSISGDQLYPMLLALLLGENHSAAELERMLLNASYAQFYIPVVQECVQLVLTRGLARSDQVHLRVVATSLWARKAMCAAIQNRVHALLA</sequence>
<protein>
    <submittedName>
        <fullName evidence="1">Uncharacterized protein</fullName>
    </submittedName>
</protein>
<dbReference type="Proteomes" id="UP000271241">
    <property type="component" value="Unassembled WGS sequence"/>
</dbReference>
<accession>A0A4P9XNL9</accession>
<organism evidence="1 2">
    <name type="scientific">Thamnocephalis sphaerospora</name>
    <dbReference type="NCBI Taxonomy" id="78915"/>
    <lineage>
        <taxon>Eukaryota</taxon>
        <taxon>Fungi</taxon>
        <taxon>Fungi incertae sedis</taxon>
        <taxon>Zoopagomycota</taxon>
        <taxon>Zoopagomycotina</taxon>
        <taxon>Zoopagomycetes</taxon>
        <taxon>Zoopagales</taxon>
        <taxon>Sigmoideomycetaceae</taxon>
        <taxon>Thamnocephalis</taxon>
    </lineage>
</organism>
<reference evidence="2" key="1">
    <citation type="journal article" date="2018" name="Nat. Microbiol.">
        <title>Leveraging single-cell genomics to expand the fungal tree of life.</title>
        <authorList>
            <person name="Ahrendt S.R."/>
            <person name="Quandt C.A."/>
            <person name="Ciobanu D."/>
            <person name="Clum A."/>
            <person name="Salamov A."/>
            <person name="Andreopoulos B."/>
            <person name="Cheng J.F."/>
            <person name="Woyke T."/>
            <person name="Pelin A."/>
            <person name="Henrissat B."/>
            <person name="Reynolds N.K."/>
            <person name="Benny G.L."/>
            <person name="Smith M.E."/>
            <person name="James T.Y."/>
            <person name="Grigoriev I.V."/>
        </authorList>
    </citation>
    <scope>NUCLEOTIDE SEQUENCE [LARGE SCALE GENOMIC DNA]</scope>
    <source>
        <strain evidence="2">RSA 1356</strain>
    </source>
</reference>
<dbReference type="OrthoDB" id="10642749at2759"/>
<dbReference type="EMBL" id="KZ992700">
    <property type="protein sequence ID" value="RKP07577.1"/>
    <property type="molecule type" value="Genomic_DNA"/>
</dbReference>
<evidence type="ECO:0000313" key="1">
    <source>
        <dbReference type="EMBL" id="RKP07577.1"/>
    </source>
</evidence>
<dbReference type="AlphaFoldDB" id="A0A4P9XNL9"/>
<proteinExistence type="predicted"/>
<evidence type="ECO:0000313" key="2">
    <source>
        <dbReference type="Proteomes" id="UP000271241"/>
    </source>
</evidence>
<gene>
    <name evidence="1" type="ORF">THASP1DRAFT_30612</name>
</gene>
<keyword evidence="2" id="KW-1185">Reference proteome</keyword>